<dbReference type="PRINTS" id="PR00039">
    <property type="entry name" value="HTHLYSR"/>
</dbReference>
<keyword evidence="11" id="KW-1185">Reference proteome</keyword>
<reference evidence="10 11" key="1">
    <citation type="journal article" date="2019" name="Emerg. Microbes Infect.">
        <title>Comprehensive subspecies identification of 175 nontuberculous mycobacteria species based on 7547 genomic profiles.</title>
        <authorList>
            <person name="Matsumoto Y."/>
            <person name="Kinjo T."/>
            <person name="Motooka D."/>
            <person name="Nabeya D."/>
            <person name="Jung N."/>
            <person name="Uechi K."/>
            <person name="Horii T."/>
            <person name="Iida T."/>
            <person name="Fujita J."/>
            <person name="Nakamura S."/>
        </authorList>
    </citation>
    <scope>NUCLEOTIDE SEQUENCE [LARGE SCALE GENOMIC DNA]</scope>
    <source>
        <strain evidence="10 11">JCM 17899</strain>
    </source>
</reference>
<gene>
    <name evidence="10" type="ORF">MSEDJ_44230</name>
</gene>
<keyword evidence="4" id="KW-0010">Activator</keyword>
<evidence type="ECO:0000259" key="9">
    <source>
        <dbReference type="PROSITE" id="PS50931"/>
    </source>
</evidence>
<comment type="similarity">
    <text evidence="1">Belongs to the LysR transcriptional regulatory family.</text>
</comment>
<evidence type="ECO:0000256" key="8">
    <source>
        <dbReference type="SAM" id="MobiDB-lite"/>
    </source>
</evidence>
<evidence type="ECO:0000256" key="6">
    <source>
        <dbReference type="ARBA" id="ARBA00040885"/>
    </source>
</evidence>
<dbReference type="GO" id="GO:0003700">
    <property type="term" value="F:DNA-binding transcription factor activity"/>
    <property type="evidence" value="ECO:0007669"/>
    <property type="project" value="InterPro"/>
</dbReference>
<feature type="region of interest" description="Disordered" evidence="8">
    <location>
        <begin position="300"/>
        <end position="323"/>
    </location>
</feature>
<evidence type="ECO:0000313" key="10">
    <source>
        <dbReference type="EMBL" id="BBY30327.1"/>
    </source>
</evidence>
<dbReference type="Pfam" id="PF03466">
    <property type="entry name" value="LysR_substrate"/>
    <property type="match status" value="1"/>
</dbReference>
<feature type="domain" description="HTH lysR-type" evidence="9">
    <location>
        <begin position="1"/>
        <end position="58"/>
    </location>
</feature>
<dbReference type="AlphaFoldDB" id="A0A7I7QWG0"/>
<evidence type="ECO:0000256" key="7">
    <source>
        <dbReference type="ARBA" id="ARBA00056658"/>
    </source>
</evidence>
<dbReference type="PROSITE" id="PS50931">
    <property type="entry name" value="HTH_LYSR"/>
    <property type="match status" value="1"/>
</dbReference>
<sequence length="323" mass="34709">MELRQLEAFVAVATELHFGRAAEKLQIGQPSLSDMVRRLEREMGTELLTRTTRRVALTGAGTELFERAKVILNEVAVAGAAIQRISTGDAGTVRLGITPLAAPILANHLVEVLRTQAPDVDLVITRMWLFHLQQALADETVDVAISCGIVPDVPHAASEVICAEPLLVCLRPDHRLADRPEVALTELAGETLGIQSELLFPAWVLAQRQVLASAGISPRTVELVDNHVSAATWASQNEVDWILSTGSIVDQGMAAVARPVISPRVVPYTLQWIPDRVSNGAVSRFVDFAGGPQAVPAGWSKTAEPAVVSEDSQDAASDAERFD</sequence>
<dbReference type="EMBL" id="AP022588">
    <property type="protein sequence ID" value="BBY30327.1"/>
    <property type="molecule type" value="Genomic_DNA"/>
</dbReference>
<dbReference type="GO" id="GO:0003677">
    <property type="term" value="F:DNA binding"/>
    <property type="evidence" value="ECO:0007669"/>
    <property type="project" value="UniProtKB-KW"/>
</dbReference>
<dbReference type="Gene3D" id="3.40.190.10">
    <property type="entry name" value="Periplasmic binding protein-like II"/>
    <property type="match status" value="2"/>
</dbReference>
<dbReference type="Proteomes" id="UP000467193">
    <property type="component" value="Chromosome"/>
</dbReference>
<dbReference type="SUPFAM" id="SSF53850">
    <property type="entry name" value="Periplasmic binding protein-like II"/>
    <property type="match status" value="1"/>
</dbReference>
<organism evidence="10 11">
    <name type="scientific">Mycolicibacterium sediminis</name>
    <dbReference type="NCBI Taxonomy" id="1286180"/>
    <lineage>
        <taxon>Bacteria</taxon>
        <taxon>Bacillati</taxon>
        <taxon>Actinomycetota</taxon>
        <taxon>Actinomycetes</taxon>
        <taxon>Mycobacteriales</taxon>
        <taxon>Mycobacteriaceae</taxon>
        <taxon>Mycolicibacterium</taxon>
    </lineage>
</organism>
<evidence type="ECO:0000256" key="2">
    <source>
        <dbReference type="ARBA" id="ARBA00023015"/>
    </source>
</evidence>
<keyword evidence="5" id="KW-0804">Transcription</keyword>
<dbReference type="KEGG" id="msei:MSEDJ_44230"/>
<dbReference type="InterPro" id="IPR000847">
    <property type="entry name" value="LysR_HTH_N"/>
</dbReference>
<dbReference type="InterPro" id="IPR036390">
    <property type="entry name" value="WH_DNA-bd_sf"/>
</dbReference>
<evidence type="ECO:0000256" key="4">
    <source>
        <dbReference type="ARBA" id="ARBA00023159"/>
    </source>
</evidence>
<dbReference type="Pfam" id="PF00126">
    <property type="entry name" value="HTH_1"/>
    <property type="match status" value="1"/>
</dbReference>
<evidence type="ECO:0000256" key="5">
    <source>
        <dbReference type="ARBA" id="ARBA00023163"/>
    </source>
</evidence>
<proteinExistence type="inferred from homology"/>
<dbReference type="GO" id="GO:0032993">
    <property type="term" value="C:protein-DNA complex"/>
    <property type="evidence" value="ECO:0007669"/>
    <property type="project" value="TreeGrafter"/>
</dbReference>
<dbReference type="FunFam" id="1.10.10.10:FF:000001">
    <property type="entry name" value="LysR family transcriptional regulator"/>
    <property type="match status" value="1"/>
</dbReference>
<evidence type="ECO:0000313" key="11">
    <source>
        <dbReference type="Proteomes" id="UP000467193"/>
    </source>
</evidence>
<keyword evidence="3" id="KW-0238">DNA-binding</keyword>
<dbReference type="PANTHER" id="PTHR30346:SF0">
    <property type="entry name" value="HCA OPERON TRANSCRIPTIONAL ACTIVATOR HCAR"/>
    <property type="match status" value="1"/>
</dbReference>
<protein>
    <recommendedName>
        <fullName evidence="6">Probable hydrogen peroxide-inducible genes activator</fullName>
    </recommendedName>
</protein>
<evidence type="ECO:0000256" key="1">
    <source>
        <dbReference type="ARBA" id="ARBA00009437"/>
    </source>
</evidence>
<comment type="function">
    <text evidence="7">Required for the induction the katG gene for catalase. Involved in the response to hydrogen peroxide.</text>
</comment>
<dbReference type="Gene3D" id="1.10.10.10">
    <property type="entry name" value="Winged helix-like DNA-binding domain superfamily/Winged helix DNA-binding domain"/>
    <property type="match status" value="1"/>
</dbReference>
<dbReference type="SUPFAM" id="SSF46785">
    <property type="entry name" value="Winged helix' DNA-binding domain"/>
    <property type="match status" value="1"/>
</dbReference>
<evidence type="ECO:0000256" key="3">
    <source>
        <dbReference type="ARBA" id="ARBA00023125"/>
    </source>
</evidence>
<accession>A0A7I7QWG0</accession>
<name>A0A7I7QWG0_9MYCO</name>
<dbReference type="PANTHER" id="PTHR30346">
    <property type="entry name" value="TRANSCRIPTIONAL DUAL REGULATOR HCAR-RELATED"/>
    <property type="match status" value="1"/>
</dbReference>
<dbReference type="InterPro" id="IPR036388">
    <property type="entry name" value="WH-like_DNA-bd_sf"/>
</dbReference>
<dbReference type="InterPro" id="IPR005119">
    <property type="entry name" value="LysR_subst-bd"/>
</dbReference>
<dbReference type="RefSeq" id="WP_163799714.1">
    <property type="nucleotide sequence ID" value="NZ_AP022588.1"/>
</dbReference>
<keyword evidence="2" id="KW-0805">Transcription regulation</keyword>